<evidence type="ECO:0000313" key="2">
    <source>
        <dbReference type="Proteomes" id="UP001366503"/>
    </source>
</evidence>
<evidence type="ECO:0008006" key="3">
    <source>
        <dbReference type="Google" id="ProtNLM"/>
    </source>
</evidence>
<dbReference type="EMBL" id="JAPYKO010000017">
    <property type="protein sequence ID" value="MEI9404826.1"/>
    <property type="molecule type" value="Genomic_DNA"/>
</dbReference>
<name>A0ABU8KGJ0_9HYPH</name>
<gene>
    <name evidence="1" type="ORF">O7A05_22065</name>
</gene>
<dbReference type="Gene3D" id="3.40.50.2000">
    <property type="entry name" value="Glycogen Phosphorylase B"/>
    <property type="match status" value="1"/>
</dbReference>
<sequence>MAGPELAPDIASFDDLLLALGEMAVAYIGMEGGLAHLMASVMTPAVIVNNGANMERWRPLSNAVEVVTAPRRGRSAYVADAPVEVILDAAHRLLAAGRRDHAAVGAAPEKV</sequence>
<dbReference type="SUPFAM" id="SSF53756">
    <property type="entry name" value="UDP-Glycosyltransferase/glycogen phosphorylase"/>
    <property type="match status" value="1"/>
</dbReference>
<organism evidence="1 2">
    <name type="scientific">Mesorhizobium argentiipisi</name>
    <dbReference type="NCBI Taxonomy" id="3015175"/>
    <lineage>
        <taxon>Bacteria</taxon>
        <taxon>Pseudomonadati</taxon>
        <taxon>Pseudomonadota</taxon>
        <taxon>Alphaproteobacteria</taxon>
        <taxon>Hyphomicrobiales</taxon>
        <taxon>Phyllobacteriaceae</taxon>
        <taxon>Mesorhizobium</taxon>
    </lineage>
</organism>
<proteinExistence type="predicted"/>
<accession>A0ABU8KGJ0</accession>
<reference evidence="1 2" key="1">
    <citation type="submission" date="2022-12" db="EMBL/GenBank/DDBJ databases">
        <authorList>
            <person name="Muema E."/>
        </authorList>
    </citation>
    <scope>NUCLEOTIDE SEQUENCE [LARGE SCALE GENOMIC DNA]</scope>
    <source>
        <strain evidence="2">1330</strain>
    </source>
</reference>
<dbReference type="Proteomes" id="UP001366503">
    <property type="component" value="Unassembled WGS sequence"/>
</dbReference>
<comment type="caution">
    <text evidence="1">The sequence shown here is derived from an EMBL/GenBank/DDBJ whole genome shotgun (WGS) entry which is preliminary data.</text>
</comment>
<protein>
    <recommendedName>
        <fullName evidence="3">Glycosyltransferase family 9 protein</fullName>
    </recommendedName>
</protein>
<keyword evidence="2" id="KW-1185">Reference proteome</keyword>
<evidence type="ECO:0000313" key="1">
    <source>
        <dbReference type="EMBL" id="MEI9404826.1"/>
    </source>
</evidence>
<dbReference type="RefSeq" id="WP_337095072.1">
    <property type="nucleotide sequence ID" value="NZ_JAPYKO010000017.1"/>
</dbReference>